<reference evidence="2" key="1">
    <citation type="submission" date="2018-02" db="EMBL/GenBank/DDBJ databases">
        <authorList>
            <person name="Hausmann B."/>
        </authorList>
    </citation>
    <scope>NUCLEOTIDE SEQUENCE [LARGE SCALE GENOMIC DNA]</scope>
    <source>
        <strain evidence="2">Peat soil MAG SbA5</strain>
    </source>
</reference>
<accession>A0A2N9LA79</accession>
<dbReference type="OrthoDB" id="129260at2"/>
<organism evidence="1 2">
    <name type="scientific">Candidatus Sulfuritelmatomonas gaucii</name>
    <dbReference type="NCBI Taxonomy" id="2043161"/>
    <lineage>
        <taxon>Bacteria</taxon>
        <taxon>Pseudomonadati</taxon>
        <taxon>Acidobacteriota</taxon>
        <taxon>Terriglobia</taxon>
        <taxon>Terriglobales</taxon>
        <taxon>Acidobacteriaceae</taxon>
        <taxon>Candidatus Sulfuritelmatomonas</taxon>
    </lineage>
</organism>
<dbReference type="Proteomes" id="UP000239735">
    <property type="component" value="Unassembled WGS sequence"/>
</dbReference>
<evidence type="ECO:0000313" key="1">
    <source>
        <dbReference type="EMBL" id="SPE20168.1"/>
    </source>
</evidence>
<gene>
    <name evidence="1" type="ORF">SBA5_290022</name>
</gene>
<name>A0A2N9LA79_9BACT</name>
<evidence type="ECO:0000313" key="2">
    <source>
        <dbReference type="Proteomes" id="UP000239735"/>
    </source>
</evidence>
<protein>
    <submittedName>
        <fullName evidence="1">Uncharacterized protein</fullName>
    </submittedName>
</protein>
<dbReference type="EMBL" id="OKRB01000085">
    <property type="protein sequence ID" value="SPE20168.1"/>
    <property type="molecule type" value="Genomic_DNA"/>
</dbReference>
<sequence length="109" mass="11584">MKTKLCEVNADALNKLPKHTDDKSGIGVHYVDAFIKPMNVKLEDGTPVKCKRRGLKITLSAGAKKGEGLMRRLAVGPDPVVMLDAALQEAAKAAGLELAVEDGAIFLTV</sequence>
<proteinExistence type="predicted"/>
<dbReference type="AlphaFoldDB" id="A0A2N9LA79"/>